<dbReference type="PANTHER" id="PTHR43162">
    <property type="match status" value="1"/>
</dbReference>
<gene>
    <name evidence="2" type="ORF">NCTC11429_04231</name>
</gene>
<dbReference type="KEGG" id="stha:NCTC11429_04231"/>
<name>A0A4V6KTI3_9SPHI</name>
<feature type="domain" description="NmrA-like" evidence="1">
    <location>
        <begin position="2"/>
        <end position="231"/>
    </location>
</feature>
<dbReference type="RefSeq" id="WP_028069623.1">
    <property type="nucleotide sequence ID" value="NZ_CP141191.1"/>
</dbReference>
<dbReference type="InterPro" id="IPR036291">
    <property type="entry name" value="NAD(P)-bd_dom_sf"/>
</dbReference>
<dbReference type="AlphaFoldDB" id="A0A4V6KTI3"/>
<accession>A0A4V6KTI3</accession>
<dbReference type="Pfam" id="PF05368">
    <property type="entry name" value="NmrA"/>
    <property type="match status" value="1"/>
</dbReference>
<evidence type="ECO:0000259" key="1">
    <source>
        <dbReference type="Pfam" id="PF05368"/>
    </source>
</evidence>
<organism evidence="2 3">
    <name type="scientific">Sphingobacterium thalpophilum</name>
    <dbReference type="NCBI Taxonomy" id="259"/>
    <lineage>
        <taxon>Bacteria</taxon>
        <taxon>Pseudomonadati</taxon>
        <taxon>Bacteroidota</taxon>
        <taxon>Sphingobacteriia</taxon>
        <taxon>Sphingobacteriales</taxon>
        <taxon>Sphingobacteriaceae</taxon>
        <taxon>Sphingobacterium</taxon>
    </lineage>
</organism>
<dbReference type="GeneID" id="78464842"/>
<dbReference type="Proteomes" id="UP000308196">
    <property type="component" value="Chromosome"/>
</dbReference>
<reference evidence="2 3" key="1">
    <citation type="submission" date="2019-05" db="EMBL/GenBank/DDBJ databases">
        <authorList>
            <consortium name="Pathogen Informatics"/>
        </authorList>
    </citation>
    <scope>NUCLEOTIDE SEQUENCE [LARGE SCALE GENOMIC DNA]</scope>
    <source>
        <strain evidence="2 3">NCTC11429</strain>
    </source>
</reference>
<dbReference type="InterPro" id="IPR051604">
    <property type="entry name" value="Ergot_Alk_Oxidoreductase"/>
</dbReference>
<dbReference type="Gene3D" id="3.40.50.720">
    <property type="entry name" value="NAD(P)-binding Rossmann-like Domain"/>
    <property type="match status" value="1"/>
</dbReference>
<dbReference type="Gene3D" id="3.90.25.10">
    <property type="entry name" value="UDP-galactose 4-epimerase, domain 1"/>
    <property type="match status" value="1"/>
</dbReference>
<dbReference type="EMBL" id="LR590484">
    <property type="protein sequence ID" value="VTR50978.1"/>
    <property type="molecule type" value="Genomic_DNA"/>
</dbReference>
<dbReference type="PANTHER" id="PTHR43162:SF1">
    <property type="entry name" value="PRESTALK A DIFFERENTIATION PROTEIN A"/>
    <property type="match status" value="1"/>
</dbReference>
<dbReference type="InterPro" id="IPR008030">
    <property type="entry name" value="NmrA-like"/>
</dbReference>
<sequence>MNIVVTGSLGNIGRPLSMALVKSGHSVEVISSTDKRAIEIQQIGATSLIGSLDDDEFLSSSFAGKDAVFCMVPPSYTQPDQIAYYRRLGEKYKKAILKTGIKRVVYLSSYGAHLPYGTGFITGAYHVEQILNSVPDIYLTHLRPTYFYYNLLAFIPMIKAVGNIGAVYGDTDRLPMVSPQDIAEAAAEELVKTQNICAVRYICSDDRNCNEIAAVIGHAVGNPDLKWVRLAKDLVLNSLLENGLSNEHAANLVELSEAIHNGTLHEDYDRHTPTMGKVKLEEYAIEFASVFATT</sequence>
<dbReference type="SUPFAM" id="SSF51735">
    <property type="entry name" value="NAD(P)-binding Rossmann-fold domains"/>
    <property type="match status" value="1"/>
</dbReference>
<evidence type="ECO:0000313" key="3">
    <source>
        <dbReference type="Proteomes" id="UP000308196"/>
    </source>
</evidence>
<dbReference type="STRING" id="1123265.GCA_000686625_02476"/>
<protein>
    <submittedName>
        <fullName evidence="2">NADH-flavin reductase</fullName>
    </submittedName>
</protein>
<evidence type="ECO:0000313" key="2">
    <source>
        <dbReference type="EMBL" id="VTR50978.1"/>
    </source>
</evidence>
<proteinExistence type="predicted"/>